<evidence type="ECO:0000313" key="2">
    <source>
        <dbReference type="Proteomes" id="UP000027195"/>
    </source>
</evidence>
<keyword evidence="2" id="KW-1185">Reference proteome</keyword>
<evidence type="ECO:0000313" key="1">
    <source>
        <dbReference type="EMBL" id="KDQ21325.1"/>
    </source>
</evidence>
<proteinExistence type="predicted"/>
<dbReference type="STRING" id="930990.A0A067N325"/>
<dbReference type="Proteomes" id="UP000027195">
    <property type="component" value="Unassembled WGS sequence"/>
</dbReference>
<organism evidence="1 2">
    <name type="scientific">Botryobasidium botryosum (strain FD-172 SS1)</name>
    <dbReference type="NCBI Taxonomy" id="930990"/>
    <lineage>
        <taxon>Eukaryota</taxon>
        <taxon>Fungi</taxon>
        <taxon>Dikarya</taxon>
        <taxon>Basidiomycota</taxon>
        <taxon>Agaricomycotina</taxon>
        <taxon>Agaricomycetes</taxon>
        <taxon>Cantharellales</taxon>
        <taxon>Botryobasidiaceae</taxon>
        <taxon>Botryobasidium</taxon>
    </lineage>
</organism>
<gene>
    <name evidence="1" type="ORF">BOTBODRAFT_199173</name>
</gene>
<sequence length="378" mass="41973">MTLERAANKNDIETLETLLDSGIFMQLDSFSMRKQLTPWLFEVATSHGAESVANAAYGALTGLLSTGGSADRNFLHLATIARTLAALGAKTGVLASLGSGIDFPATDPPVFDRIEREKRVWRLVELIRAFAKSNRIVPTDTPPLTTLMLLISLDHSTSPALKRSLLETIMALINKPFASVADEIPICQAILRVASSLSLSQRLSMLNSFPRAGVPCSRMARWIAYGLLTDGTLTHVTKDEYLQPPPLIRVLTMLLDTSERALFDVIPPETDFEALLERIDILSVVLTDVQSYVDREAPATPKGEDEEPDMELLEMIGNRLQSLHGKIHDTRAAYLDRTRVKDAMQRLRMRILYQRKSALQSRPKIKLNGEQQSRPQAK</sequence>
<name>A0A067N325_BOTB1</name>
<protein>
    <submittedName>
        <fullName evidence="1">Uncharacterized protein</fullName>
    </submittedName>
</protein>
<accession>A0A067N325</accession>
<dbReference type="AlphaFoldDB" id="A0A067N325"/>
<dbReference type="HOGENOM" id="CLU_731571_0_0_1"/>
<dbReference type="InParanoid" id="A0A067N325"/>
<reference evidence="2" key="1">
    <citation type="journal article" date="2014" name="Proc. Natl. Acad. Sci. U.S.A.">
        <title>Extensive sampling of basidiomycete genomes demonstrates inadequacy of the white-rot/brown-rot paradigm for wood decay fungi.</title>
        <authorList>
            <person name="Riley R."/>
            <person name="Salamov A.A."/>
            <person name="Brown D.W."/>
            <person name="Nagy L.G."/>
            <person name="Floudas D."/>
            <person name="Held B.W."/>
            <person name="Levasseur A."/>
            <person name="Lombard V."/>
            <person name="Morin E."/>
            <person name="Otillar R."/>
            <person name="Lindquist E.A."/>
            <person name="Sun H."/>
            <person name="LaButti K.M."/>
            <person name="Schmutz J."/>
            <person name="Jabbour D."/>
            <person name="Luo H."/>
            <person name="Baker S.E."/>
            <person name="Pisabarro A.G."/>
            <person name="Walton J.D."/>
            <person name="Blanchette R.A."/>
            <person name="Henrissat B."/>
            <person name="Martin F."/>
            <person name="Cullen D."/>
            <person name="Hibbett D.S."/>
            <person name="Grigoriev I.V."/>
        </authorList>
    </citation>
    <scope>NUCLEOTIDE SEQUENCE [LARGE SCALE GENOMIC DNA]</scope>
    <source>
        <strain evidence="2">FD-172 SS1</strain>
    </source>
</reference>
<dbReference type="OrthoDB" id="5599613at2759"/>
<dbReference type="EMBL" id="KL198016">
    <property type="protein sequence ID" value="KDQ21325.1"/>
    <property type="molecule type" value="Genomic_DNA"/>
</dbReference>